<dbReference type="AlphaFoldDB" id="A0A3B6NMM9"/>
<evidence type="ECO:0008006" key="5">
    <source>
        <dbReference type="Google" id="ProtNLM"/>
    </source>
</evidence>
<dbReference type="OMA" id="MCSTTNS"/>
<name>A0A3B6NMM9_WHEAT</name>
<reference evidence="3" key="2">
    <citation type="submission" date="2018-10" db="UniProtKB">
        <authorList>
            <consortium name="EnsemblPlants"/>
        </authorList>
    </citation>
    <scope>IDENTIFICATION</scope>
</reference>
<dbReference type="Gramene" id="TraesCS6A03G0307600.1">
    <property type="protein sequence ID" value="TraesCS6A03G0307600.1.CDS"/>
    <property type="gene ID" value="TraesCS6A03G0307600"/>
</dbReference>
<keyword evidence="4" id="KW-1185">Reference proteome</keyword>
<accession>A0A3B6NMM9</accession>
<evidence type="ECO:0000256" key="2">
    <source>
        <dbReference type="SAM" id="SignalP"/>
    </source>
</evidence>
<evidence type="ECO:0000313" key="4">
    <source>
        <dbReference type="Proteomes" id="UP000019116"/>
    </source>
</evidence>
<evidence type="ECO:0000256" key="1">
    <source>
        <dbReference type="SAM" id="MobiDB-lite"/>
    </source>
</evidence>
<dbReference type="Gramene" id="TraesPARA_EIv1.0_1918350.1">
    <property type="protein sequence ID" value="TraesPARA_EIv1.0_1918350.1.CDS"/>
    <property type="gene ID" value="TraesPARA_EIv1.0_1918350"/>
</dbReference>
<organism evidence="3">
    <name type="scientific">Triticum aestivum</name>
    <name type="common">Wheat</name>
    <dbReference type="NCBI Taxonomy" id="4565"/>
    <lineage>
        <taxon>Eukaryota</taxon>
        <taxon>Viridiplantae</taxon>
        <taxon>Streptophyta</taxon>
        <taxon>Embryophyta</taxon>
        <taxon>Tracheophyta</taxon>
        <taxon>Spermatophyta</taxon>
        <taxon>Magnoliopsida</taxon>
        <taxon>Liliopsida</taxon>
        <taxon>Poales</taxon>
        <taxon>Poaceae</taxon>
        <taxon>BOP clade</taxon>
        <taxon>Pooideae</taxon>
        <taxon>Triticodae</taxon>
        <taxon>Triticeae</taxon>
        <taxon>Triticinae</taxon>
        <taxon>Triticum</taxon>
    </lineage>
</organism>
<feature type="region of interest" description="Disordered" evidence="1">
    <location>
        <begin position="99"/>
        <end position="119"/>
    </location>
</feature>
<keyword evidence="2" id="KW-0732">Signal</keyword>
<dbReference type="Gramene" id="TraesCS6A02G129800.1">
    <property type="protein sequence ID" value="TraesCS6A02G129800.1"/>
    <property type="gene ID" value="TraesCS6A02G129800"/>
</dbReference>
<dbReference type="Proteomes" id="UP000019116">
    <property type="component" value="Chromosome 6A"/>
</dbReference>
<protein>
    <recommendedName>
        <fullName evidence="5">Secreted protein</fullName>
    </recommendedName>
</protein>
<feature type="chain" id="PRO_5043178457" description="Secreted protein" evidence="2">
    <location>
        <begin position="26"/>
        <end position="205"/>
    </location>
</feature>
<reference evidence="3" key="1">
    <citation type="submission" date="2018-08" db="EMBL/GenBank/DDBJ databases">
        <authorList>
            <person name="Rossello M."/>
        </authorList>
    </citation>
    <scope>NUCLEOTIDE SEQUENCE [LARGE SCALE GENOMIC DNA]</scope>
    <source>
        <strain evidence="3">cv. Chinese Spring</strain>
    </source>
</reference>
<sequence length="205" mass="22569">MFPVKLLLLALSAIRFFITFHVADGNFELNWLLEMLSTCRGRLVVTKYGRSGSGPLSWLKLTSRMMMLPEDMSSGKRPPEKGLYERLTCSRLVRLARDGEMHPSSPLDPRDTSVTASSSLQTTPSHLQQFVLLSRHDVARPPSRDSPARNRSRLCFSCSVHAVAGEAKMCSTTNSTTGGTVKEGIGRCLFSSLFFCCLKNAHGAA</sequence>
<evidence type="ECO:0000313" key="3">
    <source>
        <dbReference type="EnsemblPlants" id="TraesCS6A02G129800.1"/>
    </source>
</evidence>
<dbReference type="OrthoDB" id="695279at2759"/>
<dbReference type="EnsemblPlants" id="TraesCS6A02G129800.1">
    <property type="protein sequence ID" value="TraesCS6A02G129800.1"/>
    <property type="gene ID" value="TraesCS6A02G129800"/>
</dbReference>
<proteinExistence type="predicted"/>
<feature type="signal peptide" evidence="2">
    <location>
        <begin position="1"/>
        <end position="25"/>
    </location>
</feature>